<organism evidence="2 3">
    <name type="scientific">Phytophthora rubi</name>
    <dbReference type="NCBI Taxonomy" id="129364"/>
    <lineage>
        <taxon>Eukaryota</taxon>
        <taxon>Sar</taxon>
        <taxon>Stramenopiles</taxon>
        <taxon>Oomycota</taxon>
        <taxon>Peronosporomycetes</taxon>
        <taxon>Peronosporales</taxon>
        <taxon>Peronosporaceae</taxon>
        <taxon>Phytophthora</taxon>
    </lineage>
</organism>
<dbReference type="AlphaFoldDB" id="A0A6A3MWK0"/>
<gene>
    <name evidence="2" type="ORF">PR002_g7421</name>
</gene>
<protein>
    <submittedName>
        <fullName evidence="2">Uncharacterized protein</fullName>
    </submittedName>
</protein>
<evidence type="ECO:0000313" key="3">
    <source>
        <dbReference type="Proteomes" id="UP000435112"/>
    </source>
</evidence>
<dbReference type="Proteomes" id="UP000435112">
    <property type="component" value="Unassembled WGS sequence"/>
</dbReference>
<sequence>MRGGGLHFLRGEEAELEYYANGRLLLELPWNNLLCGEKLRLTVCTGQVIAKRPARRNLARSASPVIDDVPSDGAAIPGSVSVDQRTARYSKHGIGNDDEHEEVSYLPKSVTR</sequence>
<dbReference type="EMBL" id="QXFU01000355">
    <property type="protein sequence ID" value="KAE9035740.1"/>
    <property type="molecule type" value="Genomic_DNA"/>
</dbReference>
<evidence type="ECO:0000313" key="2">
    <source>
        <dbReference type="EMBL" id="KAE9035740.1"/>
    </source>
</evidence>
<evidence type="ECO:0000256" key="1">
    <source>
        <dbReference type="SAM" id="MobiDB-lite"/>
    </source>
</evidence>
<accession>A0A6A3MWK0</accession>
<name>A0A6A3MWK0_9STRA</name>
<proteinExistence type="predicted"/>
<comment type="caution">
    <text evidence="2">The sequence shown here is derived from an EMBL/GenBank/DDBJ whole genome shotgun (WGS) entry which is preliminary data.</text>
</comment>
<reference evidence="2 3" key="1">
    <citation type="submission" date="2018-09" db="EMBL/GenBank/DDBJ databases">
        <title>Genomic investigation of the strawberry pathogen Phytophthora fragariae indicates pathogenicity is determined by transcriptional variation in three key races.</title>
        <authorList>
            <person name="Adams T.M."/>
            <person name="Armitage A.D."/>
            <person name="Sobczyk M.K."/>
            <person name="Bates H.J."/>
            <person name="Dunwell J.M."/>
            <person name="Nellist C.F."/>
            <person name="Harrison R.J."/>
        </authorList>
    </citation>
    <scope>NUCLEOTIDE SEQUENCE [LARGE SCALE GENOMIC DNA]</scope>
    <source>
        <strain evidence="2 3">SCRP324</strain>
    </source>
</reference>
<feature type="region of interest" description="Disordered" evidence="1">
    <location>
        <begin position="90"/>
        <end position="112"/>
    </location>
</feature>